<dbReference type="GO" id="GO:0005697">
    <property type="term" value="C:telomerase holoenzyme complex"/>
    <property type="evidence" value="ECO:0007669"/>
    <property type="project" value="TreeGrafter"/>
</dbReference>
<evidence type="ECO:0000313" key="3">
    <source>
        <dbReference type="WBParaSite" id="PSAMB.scaffold11554size3270.g34234.t1"/>
    </source>
</evidence>
<dbReference type="GO" id="GO:0000184">
    <property type="term" value="P:nuclear-transcribed mRNA catabolic process, nonsense-mediated decay"/>
    <property type="evidence" value="ECO:0007669"/>
    <property type="project" value="TreeGrafter"/>
</dbReference>
<dbReference type="Proteomes" id="UP000887566">
    <property type="component" value="Unplaced"/>
</dbReference>
<keyword evidence="2" id="KW-1185">Reference proteome</keyword>
<dbReference type="InterPro" id="IPR019458">
    <property type="entry name" value="Est1-like_N"/>
</dbReference>
<dbReference type="SUPFAM" id="SSF48452">
    <property type="entry name" value="TPR-like"/>
    <property type="match status" value="1"/>
</dbReference>
<dbReference type="PANTHER" id="PTHR15696:SF7">
    <property type="entry name" value="NONSENSE-MEDIATED MRNA DECAY FACTOR"/>
    <property type="match status" value="1"/>
</dbReference>
<accession>A0A914UR56</accession>
<feature type="domain" description="Telomerase activating protein Est1-like N-terminal" evidence="1">
    <location>
        <begin position="75"/>
        <end position="131"/>
    </location>
</feature>
<proteinExistence type="predicted"/>
<dbReference type="WBParaSite" id="PSAMB.scaffold11554size3270.g34234.t1">
    <property type="protein sequence ID" value="PSAMB.scaffold11554size3270.g34234.t1"/>
    <property type="gene ID" value="PSAMB.scaffold11554size3270.g34234"/>
</dbReference>
<sequence>MASSTTATDATSEKYSSVRKHYKIVVDCIRRLDQAGKDKQNIGAVSQPETSLIRDRLRESCEKLLFTSPLEYGKKAEDQIWKKCFYEPIQILRANKERLSEKQKCWAVMFLQSAVGYYHGFLLRLQREFGVDVNV</sequence>
<dbReference type="GO" id="GO:0070034">
    <property type="term" value="F:telomerase RNA binding"/>
    <property type="evidence" value="ECO:0007669"/>
    <property type="project" value="TreeGrafter"/>
</dbReference>
<dbReference type="InterPro" id="IPR045153">
    <property type="entry name" value="Est1/Ebs1-like"/>
</dbReference>
<dbReference type="InterPro" id="IPR011990">
    <property type="entry name" value="TPR-like_helical_dom_sf"/>
</dbReference>
<name>A0A914UR56_9BILA</name>
<reference evidence="3" key="1">
    <citation type="submission" date="2022-11" db="UniProtKB">
        <authorList>
            <consortium name="WormBaseParasite"/>
        </authorList>
    </citation>
    <scope>IDENTIFICATION</scope>
</reference>
<dbReference type="GO" id="GO:0042162">
    <property type="term" value="F:telomeric DNA binding"/>
    <property type="evidence" value="ECO:0007669"/>
    <property type="project" value="TreeGrafter"/>
</dbReference>
<evidence type="ECO:0000313" key="2">
    <source>
        <dbReference type="Proteomes" id="UP000887566"/>
    </source>
</evidence>
<evidence type="ECO:0000259" key="1">
    <source>
        <dbReference type="Pfam" id="PF10374"/>
    </source>
</evidence>
<organism evidence="2 3">
    <name type="scientific">Plectus sambesii</name>
    <dbReference type="NCBI Taxonomy" id="2011161"/>
    <lineage>
        <taxon>Eukaryota</taxon>
        <taxon>Metazoa</taxon>
        <taxon>Ecdysozoa</taxon>
        <taxon>Nematoda</taxon>
        <taxon>Chromadorea</taxon>
        <taxon>Plectida</taxon>
        <taxon>Plectina</taxon>
        <taxon>Plectoidea</taxon>
        <taxon>Plectidae</taxon>
        <taxon>Plectus</taxon>
    </lineage>
</organism>
<protein>
    <submittedName>
        <fullName evidence="3">Telomerase activating protein Est1-like N-terminal domain-containing protein</fullName>
    </submittedName>
</protein>
<dbReference type="Pfam" id="PF10374">
    <property type="entry name" value="EST1"/>
    <property type="match status" value="1"/>
</dbReference>
<dbReference type="AlphaFoldDB" id="A0A914UR56"/>
<dbReference type="Gene3D" id="1.25.40.10">
    <property type="entry name" value="Tetratricopeptide repeat domain"/>
    <property type="match status" value="1"/>
</dbReference>
<dbReference type="PANTHER" id="PTHR15696">
    <property type="entry name" value="SMG-7 SUPPRESSOR WITH MORPHOLOGICAL EFFECT ON GENITALIA PROTEIN 7"/>
    <property type="match status" value="1"/>
</dbReference>